<name>A0ABZ2ILW4_9BACT</name>
<dbReference type="InterPro" id="IPR011335">
    <property type="entry name" value="Restrct_endonuc-II-like"/>
</dbReference>
<dbReference type="SUPFAM" id="SSF52540">
    <property type="entry name" value="P-loop containing nucleoside triphosphate hydrolases"/>
    <property type="match status" value="1"/>
</dbReference>
<organism evidence="2 3">
    <name type="scientific">Parabacteroides absconsus</name>
    <dbReference type="NCBI Taxonomy" id="2951805"/>
    <lineage>
        <taxon>Bacteria</taxon>
        <taxon>Pseudomonadati</taxon>
        <taxon>Bacteroidota</taxon>
        <taxon>Bacteroidia</taxon>
        <taxon>Bacteroidales</taxon>
        <taxon>Tannerellaceae</taxon>
        <taxon>Parabacteroides</taxon>
    </lineage>
</organism>
<dbReference type="RefSeq" id="WP_251968275.1">
    <property type="nucleotide sequence ID" value="NZ_CP146284.1"/>
</dbReference>
<proteinExistence type="predicted"/>
<sequence length="963" mass="110542">MKPFLYQVAALFYQQYGAEIHRLAFVFPNRRAGLFFQKYLSEISEKPLFSPSVLTINDLFMQLSGKHTADKIQMLFRLYELYRQRSGSSESFDEFLYWGEMLLNDFDDIDKYMVDARMLFRNVSDLKSLDDDFQYLSPEQIQAIRSFWSSFYPKSDSPNQQHFLELWEILYDLYTGLRLSLAKEGCGYDGMIFREVVEQLEKEPLADFPFDQVVFVGLNALSVSEERLLLALQKKGVADFYWDYVEPWVTDPDNKASFFLERNLRLFPSSMQLPAEEPVQAEIRVMGVPSAIGQAKQVYPILQALTEEQALTDESALRTAIVLPDEHLLVPVLNAIPEAIQHINVTMGYPLAGTPVAALMEYILTLQKNIRYIDRVPVFYFRDVLPILNHQYITAAAPEEVARLVNDMTAGNRIYVQASDLNGHELLSILFTPVQHAAELSDYLIRVLEALNACLHKELPDDEDETASAGSGQTAVDIEQEFIFHYFATVNRMKEVMRETKVEMRLDTYFRLLKRMTDLITIPFEGEPLSGLQIMGVLETRALDFDRLIILSMNEGIFPLKKAANSFIPYNLRRGFGLPTYEHQDSVWAYHFYRLIRRAKQVSLLYDTRTTGLQTGEVSRFVHQLRYHYQYPLTDQLVVYDVASSAVPPIIVQKTAEVRRLLSDFLAGGSRALSASAINAYLDCPLKFYFSAVEQIREEDEITETVERNVFGSILHKVMEELYAPFKGKMVTADLLKLLRKDKALLTGTIARAFAELFFKSPVVRPLEGKNFLTGEMIRKYVEKILEQDAHYTPFQYVESEKQVRANLALGDGKVVQLKGFIDRVDALDRVLRIVDYKTGNGKLVFDSVDGLFDKEAKDRPKAVMQVFLYAWMYRQLPVYNGMPIQPAIYFLRTLFQGTFDPVVLYKAHGKGEKVDSFEEFASDFEDGLRRCLEEIFDPDVPFTQTETGKACAYCTFRGLCGK</sequence>
<dbReference type="InterPro" id="IPR011604">
    <property type="entry name" value="PDDEXK-like_dom_sf"/>
</dbReference>
<accession>A0ABZ2ILW4</accession>
<evidence type="ECO:0000313" key="3">
    <source>
        <dbReference type="Proteomes" id="UP001320603"/>
    </source>
</evidence>
<reference evidence="2 3" key="1">
    <citation type="submission" date="2024-02" db="EMBL/GenBank/DDBJ databases">
        <title>Whole genome sequencing of Parabacteroides sp. AD58.</title>
        <authorList>
            <person name="Chaplin A.V."/>
            <person name="Pikina A.P."/>
            <person name="Sokolova S.R."/>
            <person name="Korostin D.O."/>
            <person name="Efimov B.A."/>
        </authorList>
    </citation>
    <scope>NUCLEOTIDE SEQUENCE [LARGE SCALE GENOMIC DNA]</scope>
    <source>
        <strain evidence="2 3">AD58</strain>
    </source>
</reference>
<dbReference type="Pfam" id="PF12705">
    <property type="entry name" value="PDDEXK_1"/>
    <property type="match status" value="1"/>
</dbReference>
<feature type="domain" description="PD-(D/E)XK endonuclease-like" evidence="1">
    <location>
        <begin position="673"/>
        <end position="961"/>
    </location>
</feature>
<dbReference type="InterPro" id="IPR027417">
    <property type="entry name" value="P-loop_NTPase"/>
</dbReference>
<evidence type="ECO:0000259" key="1">
    <source>
        <dbReference type="Pfam" id="PF12705"/>
    </source>
</evidence>
<dbReference type="Gene3D" id="3.90.320.10">
    <property type="match status" value="1"/>
</dbReference>
<dbReference type="SUPFAM" id="SSF52980">
    <property type="entry name" value="Restriction endonuclease-like"/>
    <property type="match status" value="1"/>
</dbReference>
<dbReference type="InterPro" id="IPR038726">
    <property type="entry name" value="PDDEXK_AddAB-type"/>
</dbReference>
<protein>
    <submittedName>
        <fullName evidence="2">PD-(D/E)XK nuclease family protein</fullName>
    </submittedName>
</protein>
<evidence type="ECO:0000313" key="2">
    <source>
        <dbReference type="EMBL" id="WWV66888.1"/>
    </source>
</evidence>
<dbReference type="Proteomes" id="UP001320603">
    <property type="component" value="Chromosome"/>
</dbReference>
<keyword evidence="3" id="KW-1185">Reference proteome</keyword>
<dbReference type="EMBL" id="CP146284">
    <property type="protein sequence ID" value="WWV66888.1"/>
    <property type="molecule type" value="Genomic_DNA"/>
</dbReference>
<gene>
    <name evidence="2" type="ORF">NEE14_002540</name>
</gene>